<dbReference type="InterPro" id="IPR008861">
    <property type="entry name" value="GpX-like"/>
</dbReference>
<protein>
    <submittedName>
        <fullName evidence="1">Phage Tail Protein X</fullName>
    </submittedName>
</protein>
<dbReference type="AlphaFoldDB" id="A0A380B5M0"/>
<name>A0A380B5M0_9GAMM</name>
<dbReference type="Proteomes" id="UP000255061">
    <property type="component" value="Unassembled WGS sequence"/>
</dbReference>
<sequence>MSSLQAVRSIEGDTVDKICYRYLGATAEITEQVLDANPQLAAIGPILPNGTRVLLPVQVAAPTQPNFIQLWD</sequence>
<dbReference type="RefSeq" id="WP_048908679.1">
    <property type="nucleotide sequence ID" value="NZ_UGYV01000001.1"/>
</dbReference>
<proteinExistence type="predicted"/>
<organism evidence="1 2">
    <name type="scientific">Shewanella morhuae</name>
    <dbReference type="NCBI Taxonomy" id="365591"/>
    <lineage>
        <taxon>Bacteria</taxon>
        <taxon>Pseudomonadati</taxon>
        <taxon>Pseudomonadota</taxon>
        <taxon>Gammaproteobacteria</taxon>
        <taxon>Alteromonadales</taxon>
        <taxon>Shewanellaceae</taxon>
        <taxon>Shewanella</taxon>
    </lineage>
</organism>
<dbReference type="EMBL" id="UGYV01000001">
    <property type="protein sequence ID" value="SUI93626.1"/>
    <property type="molecule type" value="Genomic_DNA"/>
</dbReference>
<dbReference type="Pfam" id="PF05489">
    <property type="entry name" value="Phage_tail_X"/>
    <property type="match status" value="1"/>
</dbReference>
<gene>
    <name evidence="1" type="ORF">NCTC10736_03767</name>
</gene>
<reference evidence="1 2" key="1">
    <citation type="submission" date="2018-06" db="EMBL/GenBank/DDBJ databases">
        <authorList>
            <consortium name="Pathogen Informatics"/>
            <person name="Doyle S."/>
        </authorList>
    </citation>
    <scope>NUCLEOTIDE SEQUENCE [LARGE SCALE GENOMIC DNA]</scope>
    <source>
        <strain evidence="1 2">NCTC10736</strain>
    </source>
</reference>
<accession>A0A380B5M0</accession>
<evidence type="ECO:0000313" key="2">
    <source>
        <dbReference type="Proteomes" id="UP000255061"/>
    </source>
</evidence>
<evidence type="ECO:0000313" key="1">
    <source>
        <dbReference type="EMBL" id="SUI93626.1"/>
    </source>
</evidence>